<dbReference type="EMBL" id="VSRR010003438">
    <property type="protein sequence ID" value="MPC36161.1"/>
    <property type="molecule type" value="Genomic_DNA"/>
</dbReference>
<evidence type="ECO:0000313" key="3">
    <source>
        <dbReference type="Proteomes" id="UP000324222"/>
    </source>
</evidence>
<keyword evidence="1" id="KW-0472">Membrane</keyword>
<protein>
    <submittedName>
        <fullName evidence="2">Uncharacterized protein</fullName>
    </submittedName>
</protein>
<dbReference type="Proteomes" id="UP000324222">
    <property type="component" value="Unassembled WGS sequence"/>
</dbReference>
<reference evidence="2 3" key="1">
    <citation type="submission" date="2019-05" db="EMBL/GenBank/DDBJ databases">
        <title>Another draft genome of Portunus trituberculatus and its Hox gene families provides insights of decapod evolution.</title>
        <authorList>
            <person name="Jeong J.-H."/>
            <person name="Song I."/>
            <person name="Kim S."/>
            <person name="Choi T."/>
            <person name="Kim D."/>
            <person name="Ryu S."/>
            <person name="Kim W."/>
        </authorList>
    </citation>
    <scope>NUCLEOTIDE SEQUENCE [LARGE SCALE GENOMIC DNA]</scope>
    <source>
        <tissue evidence="2">Muscle</tissue>
    </source>
</reference>
<evidence type="ECO:0000313" key="2">
    <source>
        <dbReference type="EMBL" id="MPC36161.1"/>
    </source>
</evidence>
<keyword evidence="1" id="KW-0812">Transmembrane</keyword>
<proteinExistence type="predicted"/>
<evidence type="ECO:0000256" key="1">
    <source>
        <dbReference type="SAM" id="Phobius"/>
    </source>
</evidence>
<keyword evidence="1" id="KW-1133">Transmembrane helix</keyword>
<dbReference type="AlphaFoldDB" id="A0A5B7ENU5"/>
<comment type="caution">
    <text evidence="2">The sequence shown here is derived from an EMBL/GenBank/DDBJ whole genome shotgun (WGS) entry which is preliminary data.</text>
</comment>
<name>A0A5B7ENU5_PORTR</name>
<sequence length="84" mass="9061">MSKYIPGVSLGLYEAVISRAVKAKAPLHPSEYKSINNFLKPGYPHAACDPHTAGLRYRTFLQATAPMVVVVVVVVGWHGGIKAN</sequence>
<accession>A0A5B7ENU5</accession>
<gene>
    <name evidence="2" type="ORF">E2C01_029609</name>
</gene>
<keyword evidence="3" id="KW-1185">Reference proteome</keyword>
<organism evidence="2 3">
    <name type="scientific">Portunus trituberculatus</name>
    <name type="common">Swimming crab</name>
    <name type="synonym">Neptunus trituberculatus</name>
    <dbReference type="NCBI Taxonomy" id="210409"/>
    <lineage>
        <taxon>Eukaryota</taxon>
        <taxon>Metazoa</taxon>
        <taxon>Ecdysozoa</taxon>
        <taxon>Arthropoda</taxon>
        <taxon>Crustacea</taxon>
        <taxon>Multicrustacea</taxon>
        <taxon>Malacostraca</taxon>
        <taxon>Eumalacostraca</taxon>
        <taxon>Eucarida</taxon>
        <taxon>Decapoda</taxon>
        <taxon>Pleocyemata</taxon>
        <taxon>Brachyura</taxon>
        <taxon>Eubrachyura</taxon>
        <taxon>Portunoidea</taxon>
        <taxon>Portunidae</taxon>
        <taxon>Portuninae</taxon>
        <taxon>Portunus</taxon>
    </lineage>
</organism>
<feature type="transmembrane region" description="Helical" evidence="1">
    <location>
        <begin position="60"/>
        <end position="81"/>
    </location>
</feature>